<dbReference type="AlphaFoldDB" id="A0A645BAG0"/>
<reference evidence="3" key="1">
    <citation type="submission" date="2019-08" db="EMBL/GenBank/DDBJ databases">
        <authorList>
            <person name="Kucharzyk K."/>
            <person name="Murdoch R.W."/>
            <person name="Higgins S."/>
            <person name="Loffler F."/>
        </authorList>
    </citation>
    <scope>NUCLEOTIDE SEQUENCE</scope>
</reference>
<dbReference type="InterPro" id="IPR011453">
    <property type="entry name" value="DUF1559"/>
</dbReference>
<keyword evidence="1" id="KW-1133">Transmembrane helix</keyword>
<feature type="transmembrane region" description="Helical" evidence="1">
    <location>
        <begin position="65"/>
        <end position="87"/>
    </location>
</feature>
<name>A0A645BAG0_9ZZZZ</name>
<feature type="domain" description="DUF1559" evidence="2">
    <location>
        <begin position="89"/>
        <end position="139"/>
    </location>
</feature>
<keyword evidence="1" id="KW-0812">Transmembrane</keyword>
<proteinExistence type="predicted"/>
<dbReference type="Gene3D" id="3.30.700.10">
    <property type="entry name" value="Glycoprotein, Type 4 Pilin"/>
    <property type="match status" value="1"/>
</dbReference>
<dbReference type="EMBL" id="VSSQ01018874">
    <property type="protein sequence ID" value="MPM62460.1"/>
    <property type="molecule type" value="Genomic_DNA"/>
</dbReference>
<dbReference type="PANTHER" id="PTHR30093">
    <property type="entry name" value="GENERAL SECRETION PATHWAY PROTEIN G"/>
    <property type="match status" value="1"/>
</dbReference>
<evidence type="ECO:0000256" key="1">
    <source>
        <dbReference type="SAM" id="Phobius"/>
    </source>
</evidence>
<dbReference type="SUPFAM" id="SSF54523">
    <property type="entry name" value="Pili subunits"/>
    <property type="match status" value="1"/>
</dbReference>
<gene>
    <name evidence="3" type="ORF">SDC9_109332</name>
</gene>
<sequence length="302" mass="33214">MKHKFTQIEFLVVIAIIVILAAMLLPGGKVPLPGNEAFVAAALPLHSFLPHRGRPSGPPRRRRFTLIELLVVIAIIAILAAMLLPALNQARERARAANCLNNLKQCFLADYNYQAAYNGWSCNSHGYVDFSDYAHSWGVVYKYLNLGLTDAMAFCPSLESYIKPKLEQGAGDAIYAIYGAHGNIWKNEEEQASGAGKIYFSGPVKAGRESKYARVVSHPRPGKYVLFGDSAIIRSDGTIRQSSFINVGSDTEYTLHLRHAGRANIITADGAASARSGTQLAADYFLSGEVFIYDQNLIRRKY</sequence>
<evidence type="ECO:0000313" key="3">
    <source>
        <dbReference type="EMBL" id="MPM62460.1"/>
    </source>
</evidence>
<dbReference type="InterPro" id="IPR012902">
    <property type="entry name" value="N_methyl_site"/>
</dbReference>
<keyword evidence="1" id="KW-0472">Membrane</keyword>
<feature type="transmembrane region" description="Helical" evidence="1">
    <location>
        <begin position="7"/>
        <end position="25"/>
    </location>
</feature>
<comment type="caution">
    <text evidence="3">The sequence shown here is derived from an EMBL/GenBank/DDBJ whole genome shotgun (WGS) entry which is preliminary data.</text>
</comment>
<organism evidence="3">
    <name type="scientific">bioreactor metagenome</name>
    <dbReference type="NCBI Taxonomy" id="1076179"/>
    <lineage>
        <taxon>unclassified sequences</taxon>
        <taxon>metagenomes</taxon>
        <taxon>ecological metagenomes</taxon>
    </lineage>
</organism>
<evidence type="ECO:0000259" key="2">
    <source>
        <dbReference type="Pfam" id="PF07596"/>
    </source>
</evidence>
<accession>A0A645BAG0</accession>
<protein>
    <recommendedName>
        <fullName evidence="2">DUF1559 domain-containing protein</fullName>
    </recommendedName>
</protein>
<dbReference type="PANTHER" id="PTHR30093:SF2">
    <property type="entry name" value="TYPE II SECRETION SYSTEM PROTEIN H"/>
    <property type="match status" value="1"/>
</dbReference>
<dbReference type="Pfam" id="PF07596">
    <property type="entry name" value="SBP_bac_10"/>
    <property type="match status" value="1"/>
</dbReference>
<dbReference type="InterPro" id="IPR045584">
    <property type="entry name" value="Pilin-like"/>
</dbReference>
<dbReference type="NCBIfam" id="TIGR02532">
    <property type="entry name" value="IV_pilin_GFxxxE"/>
    <property type="match status" value="1"/>
</dbReference>